<keyword evidence="1" id="KW-0732">Signal</keyword>
<dbReference type="EMBL" id="JBIGIC010000014">
    <property type="protein sequence ID" value="MFG6489660.1"/>
    <property type="molecule type" value="Genomic_DNA"/>
</dbReference>
<evidence type="ECO:0000313" key="3">
    <source>
        <dbReference type="EMBL" id="MFG6489660.1"/>
    </source>
</evidence>
<dbReference type="NCBIfam" id="TIGR02595">
    <property type="entry name" value="PEP_CTERM"/>
    <property type="match status" value="1"/>
</dbReference>
<accession>A0ABW7HIC8</accession>
<keyword evidence="4" id="KW-1185">Reference proteome</keyword>
<dbReference type="Pfam" id="PF07589">
    <property type="entry name" value="PEP-CTERM"/>
    <property type="match status" value="1"/>
</dbReference>
<dbReference type="Proteomes" id="UP001606134">
    <property type="component" value="Unassembled WGS sequence"/>
</dbReference>
<feature type="signal peptide" evidence="1">
    <location>
        <begin position="1"/>
        <end position="20"/>
    </location>
</feature>
<evidence type="ECO:0000259" key="2">
    <source>
        <dbReference type="Pfam" id="PF07589"/>
    </source>
</evidence>
<protein>
    <submittedName>
        <fullName evidence="3">PEP-CTERM sorting domain-containing protein</fullName>
    </submittedName>
</protein>
<proteinExistence type="predicted"/>
<feature type="domain" description="Ice-binding protein C-terminal" evidence="2">
    <location>
        <begin position="181"/>
        <end position="204"/>
    </location>
</feature>
<feature type="chain" id="PRO_5047463876" evidence="1">
    <location>
        <begin position="21"/>
        <end position="205"/>
    </location>
</feature>
<dbReference type="RefSeq" id="WP_394416054.1">
    <property type="nucleotide sequence ID" value="NZ_JBIGIC010000014.1"/>
</dbReference>
<dbReference type="InterPro" id="IPR013424">
    <property type="entry name" value="Ice-binding_C"/>
</dbReference>
<name>A0ABW7HIC8_9BURK</name>
<organism evidence="3 4">
    <name type="scientific">Pelomonas candidula</name>
    <dbReference type="NCBI Taxonomy" id="3299025"/>
    <lineage>
        <taxon>Bacteria</taxon>
        <taxon>Pseudomonadati</taxon>
        <taxon>Pseudomonadota</taxon>
        <taxon>Betaproteobacteria</taxon>
        <taxon>Burkholderiales</taxon>
        <taxon>Sphaerotilaceae</taxon>
        <taxon>Roseateles</taxon>
    </lineage>
</organism>
<gene>
    <name evidence="3" type="ORF">ACG04R_23490</name>
</gene>
<comment type="caution">
    <text evidence="3">The sequence shown here is derived from an EMBL/GenBank/DDBJ whole genome shotgun (WGS) entry which is preliminary data.</text>
</comment>
<sequence length="205" mass="20876">MARRSLLLASLIALPLAASAASASFNSGDEGWTTPVGGTQTWMPTGGNGGGWVQVEDTDGNTDIHLTAPSAWLGDWSAYNGGTFSFDARNVNGLSTDWPGFGEVTISGTAGSVVLDIAAPGQPTADGLWHHYSVSLTSAAGWTGSAPLASVLAHVTGLTINGELHAGPGEIVGFDNIQVTAVPEPASAALLLGGLVLLAGWRRKR</sequence>
<evidence type="ECO:0000313" key="4">
    <source>
        <dbReference type="Proteomes" id="UP001606134"/>
    </source>
</evidence>
<reference evidence="3 4" key="1">
    <citation type="submission" date="2024-08" db="EMBL/GenBank/DDBJ databases">
        <authorList>
            <person name="Lu H."/>
        </authorList>
    </citation>
    <scope>NUCLEOTIDE SEQUENCE [LARGE SCALE GENOMIC DNA]</scope>
    <source>
        <strain evidence="3 4">BYS78W</strain>
    </source>
</reference>
<evidence type="ECO:0000256" key="1">
    <source>
        <dbReference type="SAM" id="SignalP"/>
    </source>
</evidence>